<feature type="region of interest" description="Disordered" evidence="1">
    <location>
        <begin position="1"/>
        <end position="20"/>
    </location>
</feature>
<reference evidence="2 3" key="1">
    <citation type="journal article" date="2022" name="Front. Microbiol.">
        <title>High genomic differentiation and limited gene flow indicate recent cryptic speciation within the genus Laspinema (cyanobacteria).</title>
        <authorList>
            <person name="Stanojkovic A."/>
            <person name="Skoupy S."/>
            <person name="Skaloud P."/>
            <person name="Dvorak P."/>
        </authorList>
    </citation>
    <scope>NUCLEOTIDE SEQUENCE [LARGE SCALE GENOMIC DNA]</scope>
    <source>
        <strain evidence="2 3">D2a</strain>
    </source>
</reference>
<gene>
    <name evidence="2" type="ORF">NG799_04480</name>
</gene>
<evidence type="ECO:0000313" key="2">
    <source>
        <dbReference type="EMBL" id="MCT7965590.1"/>
    </source>
</evidence>
<protein>
    <submittedName>
        <fullName evidence="2">Uncharacterized protein</fullName>
    </submittedName>
</protein>
<dbReference type="RefSeq" id="WP_368005279.1">
    <property type="nucleotide sequence ID" value="NZ_JAMXFF010000004.1"/>
</dbReference>
<evidence type="ECO:0000256" key="1">
    <source>
        <dbReference type="SAM" id="MobiDB-lite"/>
    </source>
</evidence>
<evidence type="ECO:0000313" key="3">
    <source>
        <dbReference type="Proteomes" id="UP001525890"/>
    </source>
</evidence>
<dbReference type="EMBL" id="JAMXFF010000004">
    <property type="protein sequence ID" value="MCT7965590.1"/>
    <property type="molecule type" value="Genomic_DNA"/>
</dbReference>
<accession>A0ABT2MLF8</accession>
<comment type="caution">
    <text evidence="2">The sequence shown here is derived from an EMBL/GenBank/DDBJ whole genome shotgun (WGS) entry which is preliminary data.</text>
</comment>
<dbReference type="Proteomes" id="UP001525890">
    <property type="component" value="Unassembled WGS sequence"/>
</dbReference>
<organism evidence="2 3">
    <name type="scientific">Laspinema palackyanum D2a</name>
    <dbReference type="NCBI Taxonomy" id="2953684"/>
    <lineage>
        <taxon>Bacteria</taxon>
        <taxon>Bacillati</taxon>
        <taxon>Cyanobacteriota</taxon>
        <taxon>Cyanophyceae</taxon>
        <taxon>Oscillatoriophycideae</taxon>
        <taxon>Oscillatoriales</taxon>
        <taxon>Laspinemataceae</taxon>
        <taxon>Laspinema</taxon>
        <taxon>Laspinema palackyanum</taxon>
    </lineage>
</organism>
<sequence>MGRGRPGGNPDFGKSLSFRTERNEPLSALITIRVSERFRDRIKQDPNWAEKARQVLAEAFEIDYEPFPKPSEQSDG</sequence>
<proteinExistence type="predicted"/>
<keyword evidence="3" id="KW-1185">Reference proteome</keyword>
<name>A0ABT2MLF8_9CYAN</name>